<evidence type="ECO:0000256" key="1">
    <source>
        <dbReference type="ARBA" id="ARBA00006987"/>
    </source>
</evidence>
<comment type="similarity">
    <text evidence="1">Belongs to the UPF0065 (bug) family.</text>
</comment>
<dbReference type="InterPro" id="IPR042100">
    <property type="entry name" value="Bug_dom1"/>
</dbReference>
<dbReference type="PIRSF" id="PIRSF017082">
    <property type="entry name" value="YflP"/>
    <property type="match status" value="1"/>
</dbReference>
<name>A0A6N0JKQ0_ACHDE</name>
<accession>A0A6N0JKQ0</accession>
<gene>
    <name evidence="2" type="ORF">FOC81_13515</name>
</gene>
<dbReference type="Pfam" id="PF03401">
    <property type="entry name" value="TctC"/>
    <property type="match status" value="1"/>
</dbReference>
<dbReference type="EMBL" id="CP054569">
    <property type="protein sequence ID" value="QKQ47652.1"/>
    <property type="molecule type" value="Genomic_DNA"/>
</dbReference>
<dbReference type="RefSeq" id="WP_174716416.1">
    <property type="nucleotide sequence ID" value="NZ_CP054569.1"/>
</dbReference>
<evidence type="ECO:0000313" key="2">
    <source>
        <dbReference type="EMBL" id="QKQ47652.1"/>
    </source>
</evidence>
<proteinExistence type="inferred from homology"/>
<dbReference type="InterPro" id="IPR005064">
    <property type="entry name" value="BUG"/>
</dbReference>
<dbReference type="Proteomes" id="UP000509782">
    <property type="component" value="Chromosome"/>
</dbReference>
<dbReference type="SUPFAM" id="SSF53850">
    <property type="entry name" value="Periplasmic binding protein-like II"/>
    <property type="match status" value="1"/>
</dbReference>
<dbReference type="AlphaFoldDB" id="A0A6N0JKQ0"/>
<evidence type="ECO:0000313" key="3">
    <source>
        <dbReference type="Proteomes" id="UP000509782"/>
    </source>
</evidence>
<dbReference type="Gene3D" id="3.40.190.150">
    <property type="entry name" value="Bordetella uptake gene, domain 1"/>
    <property type="match status" value="1"/>
</dbReference>
<reference evidence="2 3" key="1">
    <citation type="submission" date="2020-05" db="EMBL/GenBank/DDBJ databases">
        <title>FDA dAtabase for Regulatory Grade micrObial Sequences (FDA-ARGOS): Supporting development and validation of Infectious Disease Dx tests.</title>
        <authorList>
            <person name="Sproer C."/>
            <person name="Gronow S."/>
            <person name="Severitt S."/>
            <person name="Schroder I."/>
            <person name="Tallon L."/>
            <person name="Sadzewicz L."/>
            <person name="Zhao X."/>
            <person name="Vavikolanu K."/>
            <person name="Mehta A."/>
            <person name="Aluvathingal J."/>
            <person name="Nadendla S."/>
            <person name="Myers T."/>
            <person name="Yan Y."/>
            <person name="Sichtig H."/>
        </authorList>
    </citation>
    <scope>NUCLEOTIDE SEQUENCE [LARGE SCALE GENOMIC DNA]</scope>
    <source>
        <strain evidence="2 3">FDAARGOS_787</strain>
    </source>
</reference>
<sequence>MSDARDDSRLAARRRVLRSLACAGALSAYPALGHAKQLVPFFGKSARKPVRLVVPFAAGGSTDIIARILAAYLPDYLGQPVIVENRAGAGGNIGVASVAKAEPDGGTLLLVSSSFVTNPALARERPAYDPIRDFVPVSLVASSPDVIAVRAESGLSTLADLLREAGARPDTLSYATPGNGNSVHLAAELLWRRAGVSALHVPYSGAAPAVMAALGAQVDCAFAALPAAQAYLADGRLRALAAGSAQRWPGLPDVPTIAESGFADFRSETIQALFAPAGTPPALRDRFNKAIVEVLGRNPVRKQLRGLGFSAVASSPEELASRVAEEVPKWASIASQAGISAD</sequence>
<organism evidence="2 3">
    <name type="scientific">Achromobacter denitrificans</name>
    <name type="common">Alcaligenes denitrificans</name>
    <dbReference type="NCBI Taxonomy" id="32002"/>
    <lineage>
        <taxon>Bacteria</taxon>
        <taxon>Pseudomonadati</taxon>
        <taxon>Pseudomonadota</taxon>
        <taxon>Betaproteobacteria</taxon>
        <taxon>Burkholderiales</taxon>
        <taxon>Alcaligenaceae</taxon>
        <taxon>Achromobacter</taxon>
    </lineage>
</organism>
<dbReference type="PANTHER" id="PTHR42928">
    <property type="entry name" value="TRICARBOXYLATE-BINDING PROTEIN"/>
    <property type="match status" value="1"/>
</dbReference>
<dbReference type="Gene3D" id="3.40.190.10">
    <property type="entry name" value="Periplasmic binding protein-like II"/>
    <property type="match status" value="1"/>
</dbReference>
<dbReference type="CDD" id="cd13578">
    <property type="entry name" value="PBP2_Bug27"/>
    <property type="match status" value="1"/>
</dbReference>
<dbReference type="PANTHER" id="PTHR42928:SF5">
    <property type="entry name" value="BLR1237 PROTEIN"/>
    <property type="match status" value="1"/>
</dbReference>
<protein>
    <submittedName>
        <fullName evidence="2">Tripartite tricarboxylate transporter substrate binding protein</fullName>
    </submittedName>
</protein>